<dbReference type="HOGENOM" id="CLU_508473_0_0_1"/>
<organism evidence="2 3">
    <name type="scientific">Batrachochytrium dendrobatidis (strain JAM81 / FGSC 10211)</name>
    <name type="common">Frog chytrid fungus</name>
    <dbReference type="NCBI Taxonomy" id="684364"/>
    <lineage>
        <taxon>Eukaryota</taxon>
        <taxon>Fungi</taxon>
        <taxon>Fungi incertae sedis</taxon>
        <taxon>Chytridiomycota</taxon>
        <taxon>Chytridiomycota incertae sedis</taxon>
        <taxon>Chytridiomycetes</taxon>
        <taxon>Rhizophydiales</taxon>
        <taxon>Rhizophydiales incertae sedis</taxon>
        <taxon>Batrachochytrium</taxon>
    </lineage>
</organism>
<feature type="domain" description="RNA polymerase alpha subunit" evidence="1">
    <location>
        <begin position="106"/>
        <end position="182"/>
    </location>
</feature>
<dbReference type="Gene3D" id="2.40.40.20">
    <property type="match status" value="1"/>
</dbReference>
<dbReference type="GO" id="GO:0003899">
    <property type="term" value="F:DNA-directed RNA polymerase activity"/>
    <property type="evidence" value="ECO:0007669"/>
    <property type="project" value="InterPro"/>
</dbReference>
<gene>
    <name evidence="2" type="ORF">BATDEDRAFT_27739</name>
</gene>
<dbReference type="GO" id="GO:0006351">
    <property type="term" value="P:DNA-templated transcription"/>
    <property type="evidence" value="ECO:0007669"/>
    <property type="project" value="InterPro"/>
</dbReference>
<dbReference type="OrthoDB" id="2157517at2759"/>
<dbReference type="AlphaFoldDB" id="F4PBT0"/>
<sequence length="511" mass="56649">MVHMDEEIMSEADRLHAAFLGITRTQGTLTPLEFSVALCEYFSGRRGILKYRALGMQPMMGCRGVATCHWGSDFRKVFIPRRWMNRINVATVAELTDPNGEHFVSSDYTIRKVVDGDYAILIRCPTLSDQSIQAVQVYAWDEASIGVHPNFCSPLNLDYDGDEVHVVPLVTPLAIVELKQYMSDNAPYTFDTIASESVSHLMTGHITVDRHNAFLLSTRSLGDTQPDVIGTDLHTQMRNKPGPWKNIRNTMTAATVSCEDFRGRSITAIDNLTQSHLCIHEGHTFSRQLKYAMSQISSQNHVVRAKWFHSADGTMQGLRIPPYISLSTGLPGVRLASRIGRNVTQLLLDIAKRAVLSSATTGVLLSLLSNGESYTACIDPRTGSKLVSTGIALYRGTLASKFRIALVACEYALQCLKIEWEGIELYELAYCVAAASFINESPPITGTRSMQFISRTHSNVLLTGIVDDLKQMDATIREATPLHFVSSSDDPMIASFIGNFSRIDHLSVRHK</sequence>
<dbReference type="GO" id="GO:0003677">
    <property type="term" value="F:DNA binding"/>
    <property type="evidence" value="ECO:0007669"/>
    <property type="project" value="InterPro"/>
</dbReference>
<dbReference type="SUPFAM" id="SSF64484">
    <property type="entry name" value="beta and beta-prime subunits of DNA dependent RNA-polymerase"/>
    <property type="match status" value="1"/>
</dbReference>
<dbReference type="GeneID" id="18239403"/>
<dbReference type="STRING" id="684364.F4PBT0"/>
<evidence type="ECO:0000313" key="2">
    <source>
        <dbReference type="EMBL" id="EGF77499.1"/>
    </source>
</evidence>
<protein>
    <recommendedName>
        <fullName evidence="1">RNA polymerase alpha subunit domain-containing protein</fullName>
    </recommendedName>
</protein>
<keyword evidence="3" id="KW-1185">Reference proteome</keyword>
<evidence type="ECO:0000259" key="1">
    <source>
        <dbReference type="Pfam" id="PF00623"/>
    </source>
</evidence>
<dbReference type="Proteomes" id="UP000007241">
    <property type="component" value="Unassembled WGS sequence"/>
</dbReference>
<dbReference type="InterPro" id="IPR000722">
    <property type="entry name" value="RNA_pol_asu"/>
</dbReference>
<dbReference type="Pfam" id="PF00623">
    <property type="entry name" value="RNA_pol_Rpb1_2"/>
    <property type="match status" value="1"/>
</dbReference>
<evidence type="ECO:0000313" key="3">
    <source>
        <dbReference type="Proteomes" id="UP000007241"/>
    </source>
</evidence>
<proteinExistence type="predicted"/>
<accession>F4PBT0</accession>
<dbReference type="InParanoid" id="F4PBT0"/>
<reference evidence="2 3" key="1">
    <citation type="submission" date="2009-12" db="EMBL/GenBank/DDBJ databases">
        <title>The draft genome of Batrachochytrium dendrobatidis.</title>
        <authorList>
            <consortium name="US DOE Joint Genome Institute (JGI-PGF)"/>
            <person name="Kuo A."/>
            <person name="Salamov A."/>
            <person name="Schmutz J."/>
            <person name="Lucas S."/>
            <person name="Pitluck S."/>
            <person name="Rosenblum E."/>
            <person name="Stajich J."/>
            <person name="Eisen M."/>
            <person name="Grigoriev I.V."/>
        </authorList>
    </citation>
    <scope>NUCLEOTIDE SEQUENCE [LARGE SCALE GENOMIC DNA]</scope>
    <source>
        <strain evidence="3">JAM81 / FGSC 10211</strain>
    </source>
</reference>
<dbReference type="EMBL" id="GL882892">
    <property type="protein sequence ID" value="EGF77499.1"/>
    <property type="molecule type" value="Genomic_DNA"/>
</dbReference>
<name>F4PBT0_BATDJ</name>
<dbReference type="RefSeq" id="XP_006681952.1">
    <property type="nucleotide sequence ID" value="XM_006681889.1"/>
</dbReference>